<dbReference type="CDD" id="cd06974">
    <property type="entry name" value="TerD_like"/>
    <property type="match status" value="1"/>
</dbReference>
<organism evidence="1 2">
    <name type="scientific">Brevibacillus laterosporus LMG 15441</name>
    <dbReference type="NCBI Taxonomy" id="1042163"/>
    <lineage>
        <taxon>Bacteria</taxon>
        <taxon>Bacillati</taxon>
        <taxon>Bacillota</taxon>
        <taxon>Bacilli</taxon>
        <taxon>Bacillales</taxon>
        <taxon>Paenibacillaceae</taxon>
        <taxon>Brevibacillus</taxon>
    </lineage>
</organism>
<keyword evidence="2" id="KW-1185">Reference proteome</keyword>
<dbReference type="InterPro" id="IPR051324">
    <property type="entry name" value="Stress/Tellurium_Resist"/>
</dbReference>
<dbReference type="PANTHER" id="PTHR32097:SF18">
    <property type="entry name" value="RING-TYPE DOMAIN-CONTAINING PROTEIN"/>
    <property type="match status" value="1"/>
</dbReference>
<dbReference type="EMBL" id="CP007806">
    <property type="protein sequence ID" value="AIG24683.1"/>
    <property type="molecule type" value="Genomic_DNA"/>
</dbReference>
<reference evidence="1 2" key="1">
    <citation type="journal article" date="2011" name="J. Bacteriol.">
        <title>Genome sequence of Brevibacillus laterosporus LMG 15441, a pathogen of invertebrates.</title>
        <authorList>
            <person name="Djukic M."/>
            <person name="Poehlein A."/>
            <person name="Thurmer A."/>
            <person name="Daniel R."/>
        </authorList>
    </citation>
    <scope>NUCLEOTIDE SEQUENCE [LARGE SCALE GENOMIC DNA]</scope>
    <source>
        <strain evidence="1 2">LMG 15441</strain>
    </source>
</reference>
<dbReference type="Gene3D" id="2.60.60.30">
    <property type="entry name" value="sav2460 like domains"/>
    <property type="match status" value="1"/>
</dbReference>
<dbReference type="AlphaFoldDB" id="A0A075R0F8"/>
<evidence type="ECO:0000313" key="1">
    <source>
        <dbReference type="EMBL" id="AIG24683.1"/>
    </source>
</evidence>
<dbReference type="PANTHER" id="PTHR32097">
    <property type="entry name" value="CAMP-BINDING PROTEIN 1-RELATED"/>
    <property type="match status" value="1"/>
</dbReference>
<dbReference type="KEGG" id="blr:BRLA_c002880"/>
<dbReference type="InterPro" id="IPR003325">
    <property type="entry name" value="TerD"/>
</dbReference>
<proteinExistence type="predicted"/>
<dbReference type="HOGENOM" id="CLU_016726_0_0_9"/>
<sequence length="709" mass="81063">MDIRGTALLIFFTMPMKNSIYLRRKGKLLVQTGISHLPLPYLATALKNLEHLGFTFSHRLMERLQTLSVEEFTTFFQQLEKDVKQLVGAHVRYRPMYQNFPQQLMEASQASLYVNAIIHYLTLSLPIDEVKKRLPLLDQHQLTVIELGNEEELEQIFWNLVQSKTSLSETDKDDLSFFIQEYQVLDKLVQLDIPLKENIALLTGLLFSSSKLSPAFFSKHIKTATDVLRVATSLSGGDISLSSATPFRKFTRAQRRFILGLLENCLALEEDMLRYKNRWIRLGEILHPTEYKLRFPRCADAFYLIRNNQKIETFNSKVEEALLHRRLSEAIELLSTRPGELARRLDHIIRLSVEWQPIVHAFEKIVDQVSSPVLLQVMTHFANRHIPQAVRTFFPKGNVAKVQVSADTLAPLPKEIGDSIISICQKELMQRFSQLPPLGYVYVDERLRNYNVPFSQRSAQKALRTITRGSKLDLPAGNTIRFFTWWREGIVNQVPTDRVDVDLSAVMYDHNWNDLEHISYTNLVSSSFKAYHSGDITTAPQGACEFIDIDLAAAAKAGARYLSMSLHSFTSHPYCDLPECFAGWMMRQHPNSGEIFEPATVQNKIDITADTTICIPVMIDIEARQVIWTDLALTFEPTYANNVEHNRNSMQLMGKAMTNLIKPNLYDLFVLHALARGTLVDNPDRAQSVFSVNSGITPYDTEKIMSDYL</sequence>
<evidence type="ECO:0000313" key="2">
    <source>
        <dbReference type="Proteomes" id="UP000005850"/>
    </source>
</evidence>
<accession>A0A075R0F8</accession>
<dbReference type="Proteomes" id="UP000005850">
    <property type="component" value="Chromosome"/>
</dbReference>
<gene>
    <name evidence="1" type="ORF">BRLA_c002880</name>
</gene>
<protein>
    <submittedName>
        <fullName evidence="1">TerD domain protein</fullName>
    </submittedName>
</protein>
<dbReference type="eggNOG" id="COG2310">
    <property type="taxonomic scope" value="Bacteria"/>
</dbReference>
<dbReference type="STRING" id="1042163.BRLA_c002880"/>
<name>A0A075R0F8_BRELA</name>